<feature type="transmembrane region" description="Helical" evidence="1">
    <location>
        <begin position="97"/>
        <end position="117"/>
    </location>
</feature>
<keyword evidence="1" id="KW-1133">Transmembrane helix</keyword>
<proteinExistence type="predicted"/>
<dbReference type="AlphaFoldDB" id="A6WUV2"/>
<dbReference type="Proteomes" id="UP000002301">
    <property type="component" value="Chromosome 1"/>
</dbReference>
<name>A6WUV2_BRUA4</name>
<dbReference type="KEGG" id="oan:Oant_0025"/>
<evidence type="ECO:0000313" key="2">
    <source>
        <dbReference type="EMBL" id="ABS12756.1"/>
    </source>
</evidence>
<feature type="transmembrane region" description="Helical" evidence="1">
    <location>
        <begin position="68"/>
        <end position="85"/>
    </location>
</feature>
<dbReference type="EMBL" id="CP000758">
    <property type="protein sequence ID" value="ABS12756.1"/>
    <property type="molecule type" value="Genomic_DNA"/>
</dbReference>
<keyword evidence="3" id="KW-1185">Reference proteome</keyword>
<keyword evidence="1" id="KW-0812">Transmembrane</keyword>
<organism evidence="2 3">
    <name type="scientific">Brucella anthropi (strain ATCC 49188 / DSM 6882 / CCUG 24695 / JCM 21032 / LMG 3331 / NBRC 15819 / NCTC 12168 / Alc 37)</name>
    <name type="common">Ochrobactrum anthropi</name>
    <dbReference type="NCBI Taxonomy" id="439375"/>
    <lineage>
        <taxon>Bacteria</taxon>
        <taxon>Pseudomonadati</taxon>
        <taxon>Pseudomonadota</taxon>
        <taxon>Alphaproteobacteria</taxon>
        <taxon>Hyphomicrobiales</taxon>
        <taxon>Brucellaceae</taxon>
        <taxon>Brucella/Ochrobactrum group</taxon>
        <taxon>Brucella</taxon>
    </lineage>
</organism>
<reference evidence="2 3" key="1">
    <citation type="journal article" date="2011" name="J. Bacteriol.">
        <title>Genome of Ochrobactrum anthropi ATCC 49188 T, a versatile opportunistic pathogen and symbiont of several eukaryotic hosts.</title>
        <authorList>
            <person name="Chain P.S."/>
            <person name="Lang D.M."/>
            <person name="Comerci D.J."/>
            <person name="Malfatti S.A."/>
            <person name="Vergez L.M."/>
            <person name="Shin M."/>
            <person name="Ugalde R.A."/>
            <person name="Garcia E."/>
            <person name="Tolmasky M.E."/>
        </authorList>
    </citation>
    <scope>NUCLEOTIDE SEQUENCE [LARGE SCALE GENOMIC DNA]</scope>
    <source>
        <strain evidence="3">ATCC 49188 / DSM 6882 / CCUG 24695 / JCM 21032 / LMG 3331 / NBRC 15819 / NCTC 12168 / Alc 37</strain>
    </source>
</reference>
<dbReference type="STRING" id="439375.Oant_0025"/>
<accession>A6WUV2</accession>
<feature type="transmembrane region" description="Helical" evidence="1">
    <location>
        <begin position="160"/>
        <end position="180"/>
    </location>
</feature>
<dbReference type="HOGENOM" id="CLU_1303863_0_0_5"/>
<sequence>MNICLFLHLLIFLKVNMGNIDYISNSSEEFFHVRVLTGVVVSLCMSRLLASVAGFIRHPKDKRYNKIQLLWTLNLIFWMMRWWWIILDLKESVVFNYYIYIMIVFYSSLHFFIVFLITPDDIDEYSSFEEYFNRVIKIIYIICIIISSDCFLLFDFDTKSLFSFLFYSSIFLFKSSAYIIAIMYKGMQFQQLFITILLVFSAVDILLEFLI</sequence>
<gene>
    <name evidence="2" type="ordered locus">Oant_0025</name>
</gene>
<evidence type="ECO:0000256" key="1">
    <source>
        <dbReference type="SAM" id="Phobius"/>
    </source>
</evidence>
<keyword evidence="1" id="KW-0472">Membrane</keyword>
<feature type="transmembrane region" description="Helical" evidence="1">
    <location>
        <begin position="138"/>
        <end position="154"/>
    </location>
</feature>
<feature type="transmembrane region" description="Helical" evidence="1">
    <location>
        <begin position="33"/>
        <end position="56"/>
    </location>
</feature>
<feature type="transmembrane region" description="Helical" evidence="1">
    <location>
        <begin position="192"/>
        <end position="210"/>
    </location>
</feature>
<dbReference type="PhylomeDB" id="A6WUV2"/>
<protein>
    <submittedName>
        <fullName evidence="2">Uncharacterized protein</fullName>
    </submittedName>
</protein>
<evidence type="ECO:0000313" key="3">
    <source>
        <dbReference type="Proteomes" id="UP000002301"/>
    </source>
</evidence>